<evidence type="ECO:0000256" key="1">
    <source>
        <dbReference type="ARBA" id="ARBA00022723"/>
    </source>
</evidence>
<dbReference type="InterPro" id="IPR007021">
    <property type="entry name" value="DUF659"/>
</dbReference>
<keyword evidence="2 4" id="KW-0863">Zinc-finger</keyword>
<dbReference type="GO" id="GO:0008270">
    <property type="term" value="F:zinc ion binding"/>
    <property type="evidence" value="ECO:0007669"/>
    <property type="project" value="UniProtKB-KW"/>
</dbReference>
<dbReference type="EnsemblPlants" id="KRH30310">
    <property type="protein sequence ID" value="KRH30310"/>
    <property type="gene ID" value="GLYMA_11G175300"/>
</dbReference>
<dbReference type="InterPro" id="IPR012337">
    <property type="entry name" value="RNaseH-like_sf"/>
</dbReference>
<evidence type="ECO:0000313" key="8">
    <source>
        <dbReference type="Proteomes" id="UP000008827"/>
    </source>
</evidence>
<sequence>MDISNQVKEQGEDTKPLWNYVSKIKGLSGGCGNFEVRCNFCEIVFNGSYTRVRTHLLKITKKGVRSCQKITPSNPTELTKMDNETTLRIERSKKKHVSLPPMSNQETTNVDPKKIKTLEGFFNMQARETLDYEIARMFYSSGLAFHLARNPHYRKAFSFAANNNCIPGYQPPGYNKLRTTLLANERRHVENLLQPIKNTCKEKGVSIVNDGWSDPQRRPLINFMAMVISEQWSSYKADDINKAKFVKETALDDIWWDKVDYILSFTTPIYDILRKTDTDVVCLHLVYEMWNSMIENVKVIYRHERKGEGEESTFYKVVHKILIDRWIKSSSHLHCLAHSLNPW</sequence>
<accession>A0A0R0HIF2</accession>
<evidence type="ECO:0000313" key="6">
    <source>
        <dbReference type="EMBL" id="KRH30310.1"/>
    </source>
</evidence>
<name>A0A0R0HIF2_SOYBN</name>
<keyword evidence="3" id="KW-0862">Zinc</keyword>
<feature type="domain" description="BED-type" evidence="5">
    <location>
        <begin position="12"/>
        <end position="74"/>
    </location>
</feature>
<dbReference type="OMA" id="SVMASHE"/>
<dbReference type="PANTHER" id="PTHR32166">
    <property type="entry name" value="OSJNBA0013A04.12 PROTEIN"/>
    <property type="match status" value="1"/>
</dbReference>
<evidence type="ECO:0000256" key="4">
    <source>
        <dbReference type="PROSITE-ProRule" id="PRU00027"/>
    </source>
</evidence>
<reference evidence="7" key="2">
    <citation type="submission" date="2018-02" db="UniProtKB">
        <authorList>
            <consortium name="EnsemblPlants"/>
        </authorList>
    </citation>
    <scope>IDENTIFICATION</scope>
    <source>
        <strain evidence="7">Williams 82</strain>
    </source>
</reference>
<dbReference type="AlphaFoldDB" id="A0A0R0HIF2"/>
<evidence type="ECO:0000313" key="7">
    <source>
        <dbReference type="EnsemblPlants" id="KRH30310"/>
    </source>
</evidence>
<dbReference type="PANTHER" id="PTHR32166:SF81">
    <property type="entry name" value="OS06G0658400 PROTEIN"/>
    <property type="match status" value="1"/>
</dbReference>
<gene>
    <name evidence="6" type="ORF">GLYMA_11G175300</name>
</gene>
<evidence type="ECO:0000256" key="2">
    <source>
        <dbReference type="ARBA" id="ARBA00022771"/>
    </source>
</evidence>
<dbReference type="Pfam" id="PF04937">
    <property type="entry name" value="DUF659"/>
    <property type="match status" value="1"/>
</dbReference>
<dbReference type="InParanoid" id="A0A0R0HIF2"/>
<dbReference type="GO" id="GO:0003677">
    <property type="term" value="F:DNA binding"/>
    <property type="evidence" value="ECO:0007669"/>
    <property type="project" value="InterPro"/>
</dbReference>
<keyword evidence="8" id="KW-1185">Reference proteome</keyword>
<keyword evidence="1" id="KW-0479">Metal-binding</keyword>
<dbReference type="Gramene" id="KRH30310">
    <property type="protein sequence ID" value="KRH30310"/>
    <property type="gene ID" value="GLYMA_11G175300"/>
</dbReference>
<evidence type="ECO:0000259" key="5">
    <source>
        <dbReference type="PROSITE" id="PS50808"/>
    </source>
</evidence>
<reference evidence="6" key="3">
    <citation type="submission" date="2018-07" db="EMBL/GenBank/DDBJ databases">
        <title>WGS assembly of Glycine max.</title>
        <authorList>
            <person name="Schmutz J."/>
            <person name="Cannon S."/>
            <person name="Schlueter J."/>
            <person name="Ma J."/>
            <person name="Mitros T."/>
            <person name="Nelson W."/>
            <person name="Hyten D."/>
            <person name="Song Q."/>
            <person name="Thelen J."/>
            <person name="Cheng J."/>
            <person name="Xu D."/>
            <person name="Hellsten U."/>
            <person name="May G."/>
            <person name="Yu Y."/>
            <person name="Sakurai T."/>
            <person name="Umezawa T."/>
            <person name="Bhattacharyya M."/>
            <person name="Sandhu D."/>
            <person name="Valliyodan B."/>
            <person name="Lindquist E."/>
            <person name="Peto M."/>
            <person name="Grant D."/>
            <person name="Shu S."/>
            <person name="Goodstein D."/>
            <person name="Barry K."/>
            <person name="Futrell-Griggs M."/>
            <person name="Abernathy B."/>
            <person name="Du J."/>
            <person name="Tian Z."/>
            <person name="Zhu L."/>
            <person name="Gill N."/>
            <person name="Joshi T."/>
            <person name="Libault M."/>
            <person name="Sethuraman A."/>
            <person name="Zhang X."/>
            <person name="Shinozaki K."/>
            <person name="Nguyen H."/>
            <person name="Wing R."/>
            <person name="Cregan P."/>
            <person name="Specht J."/>
            <person name="Grimwood J."/>
            <person name="Rokhsar D."/>
            <person name="Stacey G."/>
            <person name="Shoemaker R."/>
            <person name="Jackson S."/>
        </authorList>
    </citation>
    <scope>NUCLEOTIDE SEQUENCE</scope>
    <source>
        <tissue evidence="6">Callus</tissue>
    </source>
</reference>
<organism evidence="6">
    <name type="scientific">Glycine max</name>
    <name type="common">Soybean</name>
    <name type="synonym">Glycine hispida</name>
    <dbReference type="NCBI Taxonomy" id="3847"/>
    <lineage>
        <taxon>Eukaryota</taxon>
        <taxon>Viridiplantae</taxon>
        <taxon>Streptophyta</taxon>
        <taxon>Embryophyta</taxon>
        <taxon>Tracheophyta</taxon>
        <taxon>Spermatophyta</taxon>
        <taxon>Magnoliopsida</taxon>
        <taxon>eudicotyledons</taxon>
        <taxon>Gunneridae</taxon>
        <taxon>Pentapetalae</taxon>
        <taxon>rosids</taxon>
        <taxon>fabids</taxon>
        <taxon>Fabales</taxon>
        <taxon>Fabaceae</taxon>
        <taxon>Papilionoideae</taxon>
        <taxon>50 kb inversion clade</taxon>
        <taxon>NPAAA clade</taxon>
        <taxon>indigoferoid/millettioid clade</taxon>
        <taxon>Phaseoleae</taxon>
        <taxon>Glycine</taxon>
        <taxon>Glycine subgen. Soja</taxon>
    </lineage>
</organism>
<reference evidence="6 7" key="1">
    <citation type="journal article" date="2010" name="Nature">
        <title>Genome sequence of the palaeopolyploid soybean.</title>
        <authorList>
            <person name="Schmutz J."/>
            <person name="Cannon S.B."/>
            <person name="Schlueter J."/>
            <person name="Ma J."/>
            <person name="Mitros T."/>
            <person name="Nelson W."/>
            <person name="Hyten D.L."/>
            <person name="Song Q."/>
            <person name="Thelen J.J."/>
            <person name="Cheng J."/>
            <person name="Xu D."/>
            <person name="Hellsten U."/>
            <person name="May G.D."/>
            <person name="Yu Y."/>
            <person name="Sakurai T."/>
            <person name="Umezawa T."/>
            <person name="Bhattacharyya M.K."/>
            <person name="Sandhu D."/>
            <person name="Valliyodan B."/>
            <person name="Lindquist E."/>
            <person name="Peto M."/>
            <person name="Grant D."/>
            <person name="Shu S."/>
            <person name="Goodstein D."/>
            <person name="Barry K."/>
            <person name="Futrell-Griggs M."/>
            <person name="Abernathy B."/>
            <person name="Du J."/>
            <person name="Tian Z."/>
            <person name="Zhu L."/>
            <person name="Gill N."/>
            <person name="Joshi T."/>
            <person name="Libault M."/>
            <person name="Sethuraman A."/>
            <person name="Zhang X.-C."/>
            <person name="Shinozaki K."/>
            <person name="Nguyen H.T."/>
            <person name="Wing R.A."/>
            <person name="Cregan P."/>
            <person name="Specht J."/>
            <person name="Grimwood J."/>
            <person name="Rokhsar D."/>
            <person name="Stacey G."/>
            <person name="Shoemaker R.C."/>
            <person name="Jackson S.A."/>
        </authorList>
    </citation>
    <scope>NUCLEOTIDE SEQUENCE</scope>
    <source>
        <strain evidence="7">cv. Williams 82</strain>
        <tissue evidence="6">Callus</tissue>
    </source>
</reference>
<dbReference type="EMBL" id="CM000844">
    <property type="protein sequence ID" value="KRH30310.1"/>
    <property type="molecule type" value="Genomic_DNA"/>
</dbReference>
<protein>
    <recommendedName>
        <fullName evidence="5">BED-type domain-containing protein</fullName>
    </recommendedName>
</protein>
<evidence type="ECO:0000256" key="3">
    <source>
        <dbReference type="ARBA" id="ARBA00022833"/>
    </source>
</evidence>
<dbReference type="Proteomes" id="UP000008827">
    <property type="component" value="Chromosome 11"/>
</dbReference>
<dbReference type="PROSITE" id="PS50808">
    <property type="entry name" value="ZF_BED"/>
    <property type="match status" value="1"/>
</dbReference>
<proteinExistence type="predicted"/>
<dbReference type="SUPFAM" id="SSF53098">
    <property type="entry name" value="Ribonuclease H-like"/>
    <property type="match status" value="1"/>
</dbReference>
<dbReference type="PaxDb" id="3847-GLYMA11G27012.1"/>
<dbReference type="InterPro" id="IPR003656">
    <property type="entry name" value="Znf_BED"/>
</dbReference>